<sequence>MLAELLDQIEAALCSYVVLPTDHAAAAVVLWIAATHAMPAWNTAPRLVIKAPEKRCGKSRLLDLIEAMSHRPILTANASPSAVYRCIGEDATDPPTLLIDESDTIFGPRAGDANEDLRGLLNAGHQLGRPALRWDAGSRRLDRIATFAMAALAGIGNMPDTIEDRAVIIAMRRRAPDETVLPYRARRDGPALTQLKTQLHAWVMGRLDQLERAAPVLPVEDRAADTWEPLVAIADAAGGHWPADARAAVLALTVDDVDASTVSLRVRLLIDVRTAFADADGLRSEVLVARLREDAEAPWDTLGKNGLNPKSLAALLRDFEIHSVQYRWDDGTQSKGFKRDQFDDAWRRYCPEPSSRRPAVPAVPPSHERENGTAQHPWDGSAVPTAPTRAWDGSAVPNNPSRPKSTLVGRRDGWDGKAQPTETATCISCRQPLSYDDGTHTHPTCTTSTKES</sequence>
<protein>
    <submittedName>
        <fullName evidence="3">DUF3631 domain-containing protein</fullName>
    </submittedName>
</protein>
<proteinExistence type="predicted"/>
<name>A0ABP7ANS0_9ACTN</name>
<organism evidence="3 4">
    <name type="scientific">Microlunatus ginsengisoli</name>
    <dbReference type="NCBI Taxonomy" id="363863"/>
    <lineage>
        <taxon>Bacteria</taxon>
        <taxon>Bacillati</taxon>
        <taxon>Actinomycetota</taxon>
        <taxon>Actinomycetes</taxon>
        <taxon>Propionibacteriales</taxon>
        <taxon>Propionibacteriaceae</taxon>
        <taxon>Microlunatus</taxon>
    </lineage>
</organism>
<accession>A0ABP7ANS0</accession>
<evidence type="ECO:0000259" key="2">
    <source>
        <dbReference type="Pfam" id="PF12307"/>
    </source>
</evidence>
<feature type="compositionally biased region" description="Low complexity" evidence="1">
    <location>
        <begin position="441"/>
        <end position="452"/>
    </location>
</feature>
<dbReference type="EMBL" id="BAABAB010000042">
    <property type="protein sequence ID" value="GAA3636329.1"/>
    <property type="molecule type" value="Genomic_DNA"/>
</dbReference>
<gene>
    <name evidence="3" type="ORF">GCM10022236_43610</name>
</gene>
<dbReference type="InterPro" id="IPR022081">
    <property type="entry name" value="DUF3631"/>
</dbReference>
<dbReference type="Proteomes" id="UP001501490">
    <property type="component" value="Unassembled WGS sequence"/>
</dbReference>
<reference evidence="4" key="1">
    <citation type="journal article" date="2019" name="Int. J. Syst. Evol. Microbiol.">
        <title>The Global Catalogue of Microorganisms (GCM) 10K type strain sequencing project: providing services to taxonomists for standard genome sequencing and annotation.</title>
        <authorList>
            <consortium name="The Broad Institute Genomics Platform"/>
            <consortium name="The Broad Institute Genome Sequencing Center for Infectious Disease"/>
            <person name="Wu L."/>
            <person name="Ma J."/>
        </authorList>
    </citation>
    <scope>NUCLEOTIDE SEQUENCE [LARGE SCALE GENOMIC DNA]</scope>
    <source>
        <strain evidence="4">JCM 16929</strain>
    </source>
</reference>
<feature type="domain" description="DUF3631" evidence="2">
    <location>
        <begin position="171"/>
        <end position="349"/>
    </location>
</feature>
<evidence type="ECO:0000256" key="1">
    <source>
        <dbReference type="SAM" id="MobiDB-lite"/>
    </source>
</evidence>
<feature type="region of interest" description="Disordered" evidence="1">
    <location>
        <begin position="349"/>
        <end position="452"/>
    </location>
</feature>
<evidence type="ECO:0000313" key="4">
    <source>
        <dbReference type="Proteomes" id="UP001501490"/>
    </source>
</evidence>
<evidence type="ECO:0000313" key="3">
    <source>
        <dbReference type="EMBL" id="GAA3636329.1"/>
    </source>
</evidence>
<dbReference type="Pfam" id="PF12307">
    <property type="entry name" value="DUF3631"/>
    <property type="match status" value="1"/>
</dbReference>
<keyword evidence="4" id="KW-1185">Reference proteome</keyword>
<dbReference type="RefSeq" id="WP_344808559.1">
    <property type="nucleotide sequence ID" value="NZ_BAABAB010000042.1"/>
</dbReference>
<comment type="caution">
    <text evidence="3">The sequence shown here is derived from an EMBL/GenBank/DDBJ whole genome shotgun (WGS) entry which is preliminary data.</text>
</comment>